<accession>A0A1R1YAE7</accession>
<comment type="caution">
    <text evidence="2">The sequence shown here is derived from an EMBL/GenBank/DDBJ whole genome shotgun (WGS) entry which is preliminary data.</text>
</comment>
<gene>
    <name evidence="2" type="ORF">AYI69_g4839</name>
</gene>
<evidence type="ECO:0000313" key="3">
    <source>
        <dbReference type="Proteomes" id="UP000187429"/>
    </source>
</evidence>
<evidence type="ECO:0000313" key="2">
    <source>
        <dbReference type="EMBL" id="OMJ23863.1"/>
    </source>
</evidence>
<protein>
    <submittedName>
        <fullName evidence="2">Uncharacterized protein</fullName>
    </submittedName>
</protein>
<name>A0A1R1YAE7_9FUNG</name>
<dbReference type="Proteomes" id="UP000187429">
    <property type="component" value="Unassembled WGS sequence"/>
</dbReference>
<proteinExistence type="predicted"/>
<evidence type="ECO:0000256" key="1">
    <source>
        <dbReference type="SAM" id="MobiDB-lite"/>
    </source>
</evidence>
<dbReference type="AlphaFoldDB" id="A0A1R1YAE7"/>
<dbReference type="EMBL" id="LSSM01001948">
    <property type="protein sequence ID" value="OMJ23863.1"/>
    <property type="molecule type" value="Genomic_DNA"/>
</dbReference>
<feature type="region of interest" description="Disordered" evidence="1">
    <location>
        <begin position="162"/>
        <end position="182"/>
    </location>
</feature>
<sequence length="286" mass="31884">MLLSYADNRRKNERGNSLFSSKLFDELITTATESLSFSRYSYYESPVFRIRLHSHTRNSKTSIKAEILGKAAPLVEPDINSAQTAEAALQIAASNFHSTLSLCRPPPPLGGRLTMFRSEKGTNVEGIWRRTAKYLSRAKSLRSPKVIQARYEDKVGLPTADDKAAVSGATSSEIQEEDRSRYPCCTDGGSHLSIEKEHDRTSEIMKPGILQQLFCNSKEVRGVQISLEPEITESSRLRTEIQVGFTDFDLLPNSQKGFHIFPGSKGCVHAHPGPQNLQKMPPLLFE</sequence>
<reference evidence="3" key="1">
    <citation type="submission" date="2017-01" db="EMBL/GenBank/DDBJ databases">
        <authorList>
            <person name="Wang Y."/>
            <person name="White M."/>
            <person name="Kvist S."/>
            <person name="Moncalvo J.-M."/>
        </authorList>
    </citation>
    <scope>NUCLEOTIDE SEQUENCE [LARGE SCALE GENOMIC DNA]</scope>
    <source>
        <strain evidence="3">ID-206-W2</strain>
    </source>
</reference>
<organism evidence="2 3">
    <name type="scientific">Smittium culicis</name>
    <dbReference type="NCBI Taxonomy" id="133412"/>
    <lineage>
        <taxon>Eukaryota</taxon>
        <taxon>Fungi</taxon>
        <taxon>Fungi incertae sedis</taxon>
        <taxon>Zoopagomycota</taxon>
        <taxon>Kickxellomycotina</taxon>
        <taxon>Harpellomycetes</taxon>
        <taxon>Harpellales</taxon>
        <taxon>Legeriomycetaceae</taxon>
        <taxon>Smittium</taxon>
    </lineage>
</organism>
<keyword evidence="3" id="KW-1185">Reference proteome</keyword>